<evidence type="ECO:0000313" key="3">
    <source>
        <dbReference type="Proteomes" id="UP000175835"/>
    </source>
</evidence>
<dbReference type="PATRIC" id="fig|86662.28.peg.2917"/>
<accession>A0A1E8BMZ0</accession>
<keyword evidence="1" id="KW-1133">Transmembrane helix</keyword>
<dbReference type="Proteomes" id="UP000175835">
    <property type="component" value="Unassembled WGS sequence"/>
</dbReference>
<dbReference type="RefSeq" id="WP_070146585.1">
    <property type="nucleotide sequence ID" value="NZ_JBCMRK010000075.1"/>
</dbReference>
<organism evidence="2 3">
    <name type="scientific">Bacillus mycoides</name>
    <dbReference type="NCBI Taxonomy" id="1405"/>
    <lineage>
        <taxon>Bacteria</taxon>
        <taxon>Bacillati</taxon>
        <taxon>Bacillota</taxon>
        <taxon>Bacilli</taxon>
        <taxon>Bacillales</taxon>
        <taxon>Bacillaceae</taxon>
        <taxon>Bacillus</taxon>
        <taxon>Bacillus cereus group</taxon>
    </lineage>
</organism>
<feature type="transmembrane region" description="Helical" evidence="1">
    <location>
        <begin position="21"/>
        <end position="43"/>
    </location>
</feature>
<protein>
    <recommendedName>
        <fullName evidence="4">Group-specific protein</fullName>
    </recommendedName>
</protein>
<sequence>MKYSETIVSKRLRKLKTAGMFFILFLIAWLGYTKFLYGNGFLIEKKNSVEVMNTNVTGEIEKNFDVNLQGYRKTSLDIVIDASKTDPSELSLIELINKSCSRDCIGEPITYVNSNNGYIFYKESNGTNVTIKIKKQDTWEIVKKSVQNGI</sequence>
<keyword evidence="1" id="KW-0812">Transmembrane</keyword>
<dbReference type="EMBL" id="LXLX01000033">
    <property type="protein sequence ID" value="OFD92885.1"/>
    <property type="molecule type" value="Genomic_DNA"/>
</dbReference>
<name>A0A1E8BMZ0_BACMY</name>
<keyword evidence="1" id="KW-0472">Membrane</keyword>
<evidence type="ECO:0000313" key="2">
    <source>
        <dbReference type="EMBL" id="OFD92885.1"/>
    </source>
</evidence>
<dbReference type="AlphaFoldDB" id="A0A1E8BMZ0"/>
<proteinExistence type="predicted"/>
<gene>
    <name evidence="2" type="ORF">BWGOE11_28470</name>
</gene>
<evidence type="ECO:0000256" key="1">
    <source>
        <dbReference type="SAM" id="Phobius"/>
    </source>
</evidence>
<comment type="caution">
    <text evidence="2">The sequence shown here is derived from an EMBL/GenBank/DDBJ whole genome shotgun (WGS) entry which is preliminary data.</text>
</comment>
<evidence type="ECO:0008006" key="4">
    <source>
        <dbReference type="Google" id="ProtNLM"/>
    </source>
</evidence>
<reference evidence="2 3" key="1">
    <citation type="submission" date="2016-05" db="EMBL/GenBank/DDBJ databases">
        <title>Bacillus thuringiensis and Bacillus weihenstephanensis as novel biocontrol agents of wilt causing Verticillium species.</title>
        <authorList>
            <person name="Hollensteiner J."/>
            <person name="Wemheuer F."/>
            <person name="Harting R."/>
            <person name="Kolarzyk A."/>
            <person name="Diaz-Valerio S."/>
            <person name="Poehlein A."/>
            <person name="Brzuszkiewicz E."/>
            <person name="Nesemann K."/>
            <person name="Braus-Stromeyer S."/>
            <person name="Braus G."/>
            <person name="Daniel R."/>
            <person name="Liesegang H."/>
        </authorList>
    </citation>
    <scope>NUCLEOTIDE SEQUENCE [LARGE SCALE GENOMIC DNA]</scope>
    <source>
        <strain evidence="2 3">GOE11</strain>
    </source>
</reference>